<name>A0A9P1GBV9_9DINO</name>
<reference evidence="3 4" key="2">
    <citation type="submission" date="2024-05" db="EMBL/GenBank/DDBJ databases">
        <authorList>
            <person name="Chen Y."/>
            <person name="Shah S."/>
            <person name="Dougan E. K."/>
            <person name="Thang M."/>
            <person name="Chan C."/>
        </authorList>
    </citation>
    <scope>NUCLEOTIDE SEQUENCE [LARGE SCALE GENOMIC DNA]</scope>
</reference>
<protein>
    <submittedName>
        <fullName evidence="3">Apple domain-containing protein</fullName>
    </submittedName>
</protein>
<evidence type="ECO:0000313" key="2">
    <source>
        <dbReference type="EMBL" id="CAI4008366.1"/>
    </source>
</evidence>
<evidence type="ECO:0000313" key="4">
    <source>
        <dbReference type="Proteomes" id="UP001152797"/>
    </source>
</evidence>
<dbReference type="Proteomes" id="UP001152797">
    <property type="component" value="Unassembled WGS sequence"/>
</dbReference>
<feature type="signal peptide" evidence="1">
    <location>
        <begin position="1"/>
        <end position="19"/>
    </location>
</feature>
<keyword evidence="1" id="KW-0732">Signal</keyword>
<evidence type="ECO:0000313" key="3">
    <source>
        <dbReference type="EMBL" id="CAL4795678.1"/>
    </source>
</evidence>
<dbReference type="EMBL" id="CAMXCT020004257">
    <property type="protein sequence ID" value="CAL1161741.1"/>
    <property type="molecule type" value="Genomic_DNA"/>
</dbReference>
<dbReference type="EMBL" id="CAMXCT010004257">
    <property type="protein sequence ID" value="CAI4008366.1"/>
    <property type="molecule type" value="Genomic_DNA"/>
</dbReference>
<organism evidence="2">
    <name type="scientific">Cladocopium goreaui</name>
    <dbReference type="NCBI Taxonomy" id="2562237"/>
    <lineage>
        <taxon>Eukaryota</taxon>
        <taxon>Sar</taxon>
        <taxon>Alveolata</taxon>
        <taxon>Dinophyceae</taxon>
        <taxon>Suessiales</taxon>
        <taxon>Symbiodiniaceae</taxon>
        <taxon>Cladocopium</taxon>
    </lineage>
</organism>
<comment type="caution">
    <text evidence="2">The sequence shown here is derived from an EMBL/GenBank/DDBJ whole genome shotgun (WGS) entry which is preliminary data.</text>
</comment>
<feature type="chain" id="PRO_5043272635" evidence="1">
    <location>
        <begin position="20"/>
        <end position="362"/>
    </location>
</feature>
<accession>A0A9P1GBV9</accession>
<dbReference type="AlphaFoldDB" id="A0A9P1GBV9"/>
<gene>
    <name evidence="2" type="ORF">C1SCF055_LOCUS33815</name>
</gene>
<sequence>MQAPRFLTLTAVVSAGASWLPVYDNNGSPVCTVGGTLQCTGGTGQCECVGTAPTVVPPPCDTTLESYVPDCYSRCRDVDGACITYFSCPEGFSKSDMIWTCESGHLASLLGYDYQENIKLLADKSYSRVITSSTYDDGETWTPSCHSPGPQNYAVGYQTCYTLDPNVGVPTTTTTTTTTWGIPIVWENVGEPGKSVCRGQNVNDNDPNHYTVRAAQSLEDCKVLCSQQPSCKGIEYSVGRCEIWIRPQGIYISKVLDGFTCLRYGRDTSSLVKYEGGDKDYACRYQDPNDNSASFYKVSSPPCLVLSDCKARCAAADVCYGIEFSKGRCEIWLRPIKAAKEIAGFECWIYPGATYEPNVLLP</sequence>
<reference evidence="2" key="1">
    <citation type="submission" date="2022-10" db="EMBL/GenBank/DDBJ databases">
        <authorList>
            <person name="Chen Y."/>
            <person name="Dougan E. K."/>
            <person name="Chan C."/>
            <person name="Rhodes N."/>
            <person name="Thang M."/>
        </authorList>
    </citation>
    <scope>NUCLEOTIDE SEQUENCE</scope>
</reference>
<dbReference type="OrthoDB" id="443815at2759"/>
<dbReference type="EMBL" id="CAMXCT030004257">
    <property type="protein sequence ID" value="CAL4795678.1"/>
    <property type="molecule type" value="Genomic_DNA"/>
</dbReference>
<proteinExistence type="predicted"/>
<keyword evidence="4" id="KW-1185">Reference proteome</keyword>
<evidence type="ECO:0000256" key="1">
    <source>
        <dbReference type="SAM" id="SignalP"/>
    </source>
</evidence>